<dbReference type="EMBL" id="CP165734">
    <property type="protein sequence ID" value="XDV56805.1"/>
    <property type="molecule type" value="Genomic_DNA"/>
</dbReference>
<reference evidence="1" key="1">
    <citation type="submission" date="2024-08" db="EMBL/GenBank/DDBJ databases">
        <authorList>
            <person name="Chaddad Z."/>
            <person name="Lamrabet M."/>
            <person name="Bouhnik O."/>
            <person name="Alami S."/>
            <person name="Wipf D."/>
            <person name="Courty P.E."/>
            <person name="Missbah El Idrissi M."/>
        </authorList>
    </citation>
    <scope>NUCLEOTIDE SEQUENCE</scope>
    <source>
        <strain evidence="1">LLZ17</strain>
    </source>
</reference>
<protein>
    <submittedName>
        <fullName evidence="1">Uncharacterized protein</fullName>
    </submittedName>
</protein>
<sequence length="57" mass="6742">MDYRAYSQDGHISGVQELDCADDDEAKAKATQMLDRHDLELWQRDRRVAVLKRHTRQ</sequence>
<gene>
    <name evidence="1" type="ORF">AB8Z38_29985</name>
</gene>
<organism evidence="1">
    <name type="scientific">Bradyrhizobium sp. LLZ17</name>
    <dbReference type="NCBI Taxonomy" id="3239388"/>
    <lineage>
        <taxon>Bacteria</taxon>
        <taxon>Pseudomonadati</taxon>
        <taxon>Pseudomonadota</taxon>
        <taxon>Alphaproteobacteria</taxon>
        <taxon>Hyphomicrobiales</taxon>
        <taxon>Nitrobacteraceae</taxon>
        <taxon>Bradyrhizobium</taxon>
    </lineage>
</organism>
<proteinExistence type="predicted"/>
<name>A0AB39XFX0_9BRAD</name>
<dbReference type="AlphaFoldDB" id="A0AB39XFX0"/>
<accession>A0AB39XFX0</accession>
<evidence type="ECO:0000313" key="1">
    <source>
        <dbReference type="EMBL" id="XDV56805.1"/>
    </source>
</evidence>
<dbReference type="RefSeq" id="WP_198034903.1">
    <property type="nucleotide sequence ID" value="NZ_CP165734.1"/>
</dbReference>